<dbReference type="PANTHER" id="PTHR43840:SF15">
    <property type="entry name" value="MITOCHONDRIAL METAL TRANSPORTER 1-RELATED"/>
    <property type="match status" value="1"/>
</dbReference>
<evidence type="ECO:0000256" key="4">
    <source>
        <dbReference type="ARBA" id="ARBA00022496"/>
    </source>
</evidence>
<reference evidence="12 13" key="1">
    <citation type="submission" date="2019-03" db="EMBL/GenBank/DDBJ databases">
        <title>Genomic Encyclopedia of Type Strains, Phase IV (KMG-IV): sequencing the most valuable type-strain genomes for metagenomic binning, comparative biology and taxonomic classification.</title>
        <authorList>
            <person name="Goeker M."/>
        </authorList>
    </citation>
    <scope>NUCLEOTIDE SEQUENCE [LARGE SCALE GENOMIC DNA]</scope>
    <source>
        <strain evidence="12 13">DSM 19610</strain>
    </source>
</reference>
<evidence type="ECO:0000313" key="13">
    <source>
        <dbReference type="Proteomes" id="UP000295707"/>
    </source>
</evidence>
<accession>A0A4R1H595</accession>
<comment type="caution">
    <text evidence="12">The sequence shown here is derived from an EMBL/GenBank/DDBJ whole genome shotgun (WGS) entry which is preliminary data.</text>
</comment>
<evidence type="ECO:0000256" key="8">
    <source>
        <dbReference type="ARBA" id="ARBA00023136"/>
    </source>
</evidence>
<keyword evidence="7 9" id="KW-1133">Transmembrane helix</keyword>
<dbReference type="EMBL" id="SMFX01000001">
    <property type="protein sequence ID" value="TCK16884.1"/>
    <property type="molecule type" value="Genomic_DNA"/>
</dbReference>
<proteinExistence type="inferred from homology"/>
<dbReference type="InterPro" id="IPR002524">
    <property type="entry name" value="Cation_efflux"/>
</dbReference>
<keyword evidence="6" id="KW-0406">Ion transport</keyword>
<evidence type="ECO:0000256" key="1">
    <source>
        <dbReference type="ARBA" id="ARBA00004141"/>
    </source>
</evidence>
<dbReference type="PANTHER" id="PTHR43840">
    <property type="entry name" value="MITOCHONDRIAL METAL TRANSPORTER 1-RELATED"/>
    <property type="match status" value="1"/>
</dbReference>
<feature type="transmembrane region" description="Helical" evidence="9">
    <location>
        <begin position="161"/>
        <end position="183"/>
    </location>
</feature>
<dbReference type="Pfam" id="PF01545">
    <property type="entry name" value="Cation_efflux"/>
    <property type="match status" value="1"/>
</dbReference>
<evidence type="ECO:0000313" key="12">
    <source>
        <dbReference type="EMBL" id="TCK16884.1"/>
    </source>
</evidence>
<feature type="transmembrane region" description="Helical" evidence="9">
    <location>
        <begin position="119"/>
        <end position="140"/>
    </location>
</feature>
<dbReference type="GO" id="GO:0006826">
    <property type="term" value="P:iron ion transport"/>
    <property type="evidence" value="ECO:0007669"/>
    <property type="project" value="UniProtKB-KW"/>
</dbReference>
<feature type="domain" description="Cation efflux protein cytoplasmic" evidence="11">
    <location>
        <begin position="220"/>
        <end position="297"/>
    </location>
</feature>
<name>A0A4R1H595_9GAMM</name>
<dbReference type="InterPro" id="IPR058533">
    <property type="entry name" value="Cation_efflux_TM"/>
</dbReference>
<dbReference type="GO" id="GO:0016020">
    <property type="term" value="C:membrane"/>
    <property type="evidence" value="ECO:0007669"/>
    <property type="project" value="UniProtKB-SubCell"/>
</dbReference>
<dbReference type="NCBIfam" id="TIGR01297">
    <property type="entry name" value="CDF"/>
    <property type="match status" value="1"/>
</dbReference>
<evidence type="ECO:0000256" key="5">
    <source>
        <dbReference type="ARBA" id="ARBA00022692"/>
    </source>
</evidence>
<dbReference type="Proteomes" id="UP000295707">
    <property type="component" value="Unassembled WGS sequence"/>
</dbReference>
<comment type="subcellular location">
    <subcellularLocation>
        <location evidence="1">Membrane</location>
        <topology evidence="1">Multi-pass membrane protein</topology>
    </subcellularLocation>
</comment>
<dbReference type="Pfam" id="PF16916">
    <property type="entry name" value="ZT_dimer"/>
    <property type="match status" value="1"/>
</dbReference>
<dbReference type="InterPro" id="IPR027470">
    <property type="entry name" value="Cation_efflux_CTD"/>
</dbReference>
<dbReference type="GO" id="GO:0006829">
    <property type="term" value="P:zinc ion transport"/>
    <property type="evidence" value="ECO:0007669"/>
    <property type="project" value="UniProtKB-KW"/>
</dbReference>
<dbReference type="InterPro" id="IPR036837">
    <property type="entry name" value="Cation_efflux_CTD_sf"/>
</dbReference>
<keyword evidence="4" id="KW-0408">Iron</keyword>
<evidence type="ECO:0000256" key="7">
    <source>
        <dbReference type="ARBA" id="ARBA00022989"/>
    </source>
</evidence>
<protein>
    <submittedName>
        <fullName evidence="12">Cation diffusion facilitator family transporter</fullName>
    </submittedName>
</protein>
<keyword evidence="13" id="KW-1185">Reference proteome</keyword>
<feature type="domain" description="Cation efflux protein transmembrane" evidence="10">
    <location>
        <begin position="22"/>
        <end position="215"/>
    </location>
</feature>
<organism evidence="12 13">
    <name type="scientific">Thiogranum longum</name>
    <dbReference type="NCBI Taxonomy" id="1537524"/>
    <lineage>
        <taxon>Bacteria</taxon>
        <taxon>Pseudomonadati</taxon>
        <taxon>Pseudomonadota</taxon>
        <taxon>Gammaproteobacteria</taxon>
        <taxon>Chromatiales</taxon>
        <taxon>Ectothiorhodospiraceae</taxon>
        <taxon>Thiogranum</taxon>
    </lineage>
</organism>
<feature type="transmembrane region" description="Helical" evidence="9">
    <location>
        <begin position="189"/>
        <end position="208"/>
    </location>
</feature>
<dbReference type="RefSeq" id="WP_132970814.1">
    <property type="nucleotide sequence ID" value="NZ_SMFX01000001.1"/>
</dbReference>
<evidence type="ECO:0000259" key="11">
    <source>
        <dbReference type="Pfam" id="PF16916"/>
    </source>
</evidence>
<keyword evidence="8 9" id="KW-0472">Membrane</keyword>
<keyword evidence="6" id="KW-0864">Zinc transport</keyword>
<dbReference type="InterPro" id="IPR050291">
    <property type="entry name" value="CDF_Transporter"/>
</dbReference>
<feature type="transmembrane region" description="Helical" evidence="9">
    <location>
        <begin position="47"/>
        <end position="68"/>
    </location>
</feature>
<evidence type="ECO:0000259" key="10">
    <source>
        <dbReference type="Pfam" id="PF01545"/>
    </source>
</evidence>
<keyword evidence="5 9" id="KW-0812">Transmembrane</keyword>
<dbReference type="Gene3D" id="3.30.70.1350">
    <property type="entry name" value="Cation efflux protein, cytoplasmic domain"/>
    <property type="match status" value="1"/>
</dbReference>
<keyword evidence="6" id="KW-0862">Zinc</keyword>
<dbReference type="OrthoDB" id="9806522at2"/>
<evidence type="ECO:0000256" key="2">
    <source>
        <dbReference type="ARBA" id="ARBA00010212"/>
    </source>
</evidence>
<dbReference type="SUPFAM" id="SSF160240">
    <property type="entry name" value="Cation efflux protein cytoplasmic domain-like"/>
    <property type="match status" value="1"/>
</dbReference>
<dbReference type="SUPFAM" id="SSF161111">
    <property type="entry name" value="Cation efflux protein transmembrane domain-like"/>
    <property type="match status" value="1"/>
</dbReference>
<keyword evidence="4" id="KW-0410">Iron transport</keyword>
<dbReference type="InterPro" id="IPR027469">
    <property type="entry name" value="Cation_efflux_TMD_sf"/>
</dbReference>
<gene>
    <name evidence="12" type="ORF">DFR30_0103</name>
</gene>
<dbReference type="GO" id="GO:0008324">
    <property type="term" value="F:monoatomic cation transmembrane transporter activity"/>
    <property type="evidence" value="ECO:0007669"/>
    <property type="project" value="InterPro"/>
</dbReference>
<evidence type="ECO:0000256" key="9">
    <source>
        <dbReference type="SAM" id="Phobius"/>
    </source>
</evidence>
<comment type="similarity">
    <text evidence="2">Belongs to the cation diffusion facilitator (CDF) transporter (TC 2.A.4) family. FieF subfamily.</text>
</comment>
<evidence type="ECO:0000256" key="3">
    <source>
        <dbReference type="ARBA" id="ARBA00022448"/>
    </source>
</evidence>
<dbReference type="Gene3D" id="1.20.1510.10">
    <property type="entry name" value="Cation efflux protein transmembrane domain"/>
    <property type="match status" value="1"/>
</dbReference>
<dbReference type="AlphaFoldDB" id="A0A4R1H595"/>
<feature type="transmembrane region" description="Helical" evidence="9">
    <location>
        <begin position="89"/>
        <end position="107"/>
    </location>
</feature>
<keyword evidence="3" id="KW-0813">Transport</keyword>
<dbReference type="FunFam" id="1.20.1510.10:FF:000006">
    <property type="entry name" value="Divalent cation efflux transporter"/>
    <property type="match status" value="1"/>
</dbReference>
<feature type="transmembrane region" description="Helical" evidence="9">
    <location>
        <begin position="20"/>
        <end position="41"/>
    </location>
</feature>
<evidence type="ECO:0000256" key="6">
    <source>
        <dbReference type="ARBA" id="ARBA00022906"/>
    </source>
</evidence>
<sequence length="385" mass="42397">MSTTAEASVHNPRYREVRKVTVVGTVVDFVLGVAKIVIGWIAHSEALVADGVHSLSDLATDFVVLYAARHSHMDADEDHPYGHGRIETLATVGLGIMLILVSFGIAWDAVSRIGVPDLLFTPGALALVVAFLSVLSKEALYQYTVNVARRLKSNMLMANAWHHRSDAISSIVVFIGVAGAMMGYHYLDAVAAVVVAVMIAKIGLDLVLSSTRELIDTALEPELVEAISDVITHVNGVRALHMLRTRRSGGRALVDLHLQVDPRISVSEGHQIGDTVRRKLLEKFDEVTDVTVHIDPEDDETESPCDHLPLREELVERLRTQWSEMASIDSEDITLHYLSGKLQVDVALPFSVLDQYDDPVQLVQQIERSAKTIPEIEHVQVCFRA</sequence>